<organism evidence="1 2">
    <name type="scientific">Gomphillus americanus</name>
    <dbReference type="NCBI Taxonomy" id="1940652"/>
    <lineage>
        <taxon>Eukaryota</taxon>
        <taxon>Fungi</taxon>
        <taxon>Dikarya</taxon>
        <taxon>Ascomycota</taxon>
        <taxon>Pezizomycotina</taxon>
        <taxon>Lecanoromycetes</taxon>
        <taxon>OSLEUM clade</taxon>
        <taxon>Ostropomycetidae</taxon>
        <taxon>Ostropales</taxon>
        <taxon>Graphidaceae</taxon>
        <taxon>Gomphilloideae</taxon>
        <taxon>Gomphillus</taxon>
    </lineage>
</organism>
<dbReference type="Pfam" id="PF12585">
    <property type="entry name" value="DUF3759"/>
    <property type="match status" value="1"/>
</dbReference>
<evidence type="ECO:0000313" key="2">
    <source>
        <dbReference type="Proteomes" id="UP000664169"/>
    </source>
</evidence>
<dbReference type="PANTHER" id="PTHR37450">
    <property type="entry name" value="CIPC PROTEIN"/>
    <property type="match status" value="1"/>
</dbReference>
<keyword evidence="2" id="KW-1185">Reference proteome</keyword>
<reference evidence="1" key="1">
    <citation type="submission" date="2021-03" db="EMBL/GenBank/DDBJ databases">
        <authorList>
            <person name="Tagirdzhanova G."/>
        </authorList>
    </citation>
    <scope>NUCLEOTIDE SEQUENCE</scope>
</reference>
<dbReference type="InterPro" id="IPR022234">
    <property type="entry name" value="DUF3759"/>
</dbReference>
<dbReference type="Proteomes" id="UP000664169">
    <property type="component" value="Unassembled WGS sequence"/>
</dbReference>
<evidence type="ECO:0008006" key="3">
    <source>
        <dbReference type="Google" id="ProtNLM"/>
    </source>
</evidence>
<dbReference type="OrthoDB" id="9895617at2759"/>
<accession>A0A8H3IVI8</accession>
<dbReference type="PANTHER" id="PTHR37450:SF1">
    <property type="entry name" value="CIPC PROTEIN"/>
    <property type="match status" value="1"/>
</dbReference>
<gene>
    <name evidence="1" type="ORF">GOMPHAMPRED_005508</name>
</gene>
<sequence>MDSDQAQAYNYVQNTDQFGQEHQAKLSHELIGGAAAFEAMKAYEDHVERNGQPENHKFAKELAAGFAGAFVDRIAETKGEDFYDRERAKHHAKREVEQGM</sequence>
<dbReference type="AlphaFoldDB" id="A0A8H3IVI8"/>
<name>A0A8H3IVI8_9LECA</name>
<evidence type="ECO:0000313" key="1">
    <source>
        <dbReference type="EMBL" id="CAF9929825.1"/>
    </source>
</evidence>
<proteinExistence type="predicted"/>
<protein>
    <recommendedName>
        <fullName evidence="3">CipC protein</fullName>
    </recommendedName>
</protein>
<dbReference type="EMBL" id="CAJPDQ010000033">
    <property type="protein sequence ID" value="CAF9929825.1"/>
    <property type="molecule type" value="Genomic_DNA"/>
</dbReference>
<comment type="caution">
    <text evidence="1">The sequence shown here is derived from an EMBL/GenBank/DDBJ whole genome shotgun (WGS) entry which is preliminary data.</text>
</comment>